<feature type="transmembrane region" description="Helical" evidence="18">
    <location>
        <begin position="58"/>
        <end position="75"/>
    </location>
</feature>
<dbReference type="PANTHER" id="PTHR46552">
    <property type="entry name" value="NADH-UBIQUINONE OXIDOREDUCTASE CHAIN 2"/>
    <property type="match status" value="1"/>
</dbReference>
<comment type="subcellular location">
    <subcellularLocation>
        <location evidence="2 18">Mitochondrion inner membrane</location>
        <topology evidence="2 18">Multi-pass membrane protein</topology>
    </subcellularLocation>
</comment>
<dbReference type="GO" id="GO:0006120">
    <property type="term" value="P:mitochondrial electron transport, NADH to ubiquinone"/>
    <property type="evidence" value="ECO:0007669"/>
    <property type="project" value="InterPro"/>
</dbReference>
<dbReference type="InterPro" id="IPR003917">
    <property type="entry name" value="NADH_UbQ_OxRdtase_chain2"/>
</dbReference>
<reference evidence="20" key="2">
    <citation type="submission" date="2018-08" db="EMBL/GenBank/DDBJ databases">
        <authorList>
            <person name="Prakash G."/>
            <person name="Vogler A.P."/>
        </authorList>
    </citation>
    <scope>NUCLEOTIDE SEQUENCE</scope>
</reference>
<feature type="transmembrane region" description="Helical" evidence="18">
    <location>
        <begin position="87"/>
        <end position="109"/>
    </location>
</feature>
<evidence type="ECO:0000256" key="14">
    <source>
        <dbReference type="ARBA" id="ARBA00023075"/>
    </source>
</evidence>
<keyword evidence="13 18" id="KW-0520">NAD</keyword>
<dbReference type="InterPro" id="IPR001750">
    <property type="entry name" value="ND/Mrp_TM"/>
</dbReference>
<keyword evidence="16 18" id="KW-0472">Membrane</keyword>
<dbReference type="Pfam" id="PF00361">
    <property type="entry name" value="Proton_antipo_M"/>
    <property type="match status" value="1"/>
</dbReference>
<evidence type="ECO:0000256" key="5">
    <source>
        <dbReference type="ARBA" id="ARBA00021008"/>
    </source>
</evidence>
<gene>
    <name evidence="20" type="primary">nad2</name>
</gene>
<evidence type="ECO:0000256" key="1">
    <source>
        <dbReference type="ARBA" id="ARBA00003257"/>
    </source>
</evidence>
<dbReference type="GO" id="GO:0005743">
    <property type="term" value="C:mitochondrial inner membrane"/>
    <property type="evidence" value="ECO:0007669"/>
    <property type="project" value="UniProtKB-SubCell"/>
</dbReference>
<feature type="transmembrane region" description="Helical" evidence="18">
    <location>
        <begin position="258"/>
        <end position="287"/>
    </location>
</feature>
<feature type="domain" description="NADH:quinone oxidoreductase/Mrp antiporter transmembrane" evidence="19">
    <location>
        <begin position="23"/>
        <end position="280"/>
    </location>
</feature>
<feature type="transmembrane region" description="Helical" evidence="18">
    <location>
        <begin position="193"/>
        <end position="211"/>
    </location>
</feature>
<sequence>MTKFYKKLFIIMTLFSTLFSISANNWMLLWIGMEINLLSVIPLFKDKSIYSTEASMKYFITQCMASSMLLASIMISEKSSIILFKTLIEYLMVTSLLIKLGAAPFHFWVPEVSEGLSWMNCLILLTWQKVAPSIFLILIMCPSMMITASIILSSLIGGIMGLNQTSLRKIMAYSSINHMAWMLASMLSQLKIWLMYFSIYLVTSMFMMYLFNKFNLFFMNQLMNNNLSNSSMILIMLNFLSLSGLPPLIGFFPKWMVIYWLSMMNLIVLASLMMILTLISIYIYLRLITPMMLLKQKTIKMIKYQPKLNYMILIINMMFLMSLMMINMIF</sequence>
<keyword evidence="15 18" id="KW-0496">Mitochondrion</keyword>
<evidence type="ECO:0000256" key="10">
    <source>
        <dbReference type="ARBA" id="ARBA00022967"/>
    </source>
</evidence>
<evidence type="ECO:0000256" key="6">
    <source>
        <dbReference type="ARBA" id="ARBA00022448"/>
    </source>
</evidence>
<comment type="catalytic activity">
    <reaction evidence="17 18">
        <text>a ubiquinone + NADH + 5 H(+)(in) = a ubiquinol + NAD(+) + 4 H(+)(out)</text>
        <dbReference type="Rhea" id="RHEA:29091"/>
        <dbReference type="Rhea" id="RHEA-COMP:9565"/>
        <dbReference type="Rhea" id="RHEA-COMP:9566"/>
        <dbReference type="ChEBI" id="CHEBI:15378"/>
        <dbReference type="ChEBI" id="CHEBI:16389"/>
        <dbReference type="ChEBI" id="CHEBI:17976"/>
        <dbReference type="ChEBI" id="CHEBI:57540"/>
        <dbReference type="ChEBI" id="CHEBI:57945"/>
        <dbReference type="EC" id="7.1.1.2"/>
    </reaction>
</comment>
<evidence type="ECO:0000259" key="19">
    <source>
        <dbReference type="Pfam" id="PF00361"/>
    </source>
</evidence>
<keyword evidence="8 18" id="KW-0812">Transmembrane</keyword>
<evidence type="ECO:0000256" key="18">
    <source>
        <dbReference type="RuleBase" id="RU003403"/>
    </source>
</evidence>
<dbReference type="EMBL" id="MH789729">
    <property type="protein sequence ID" value="AYW52259.1"/>
    <property type="molecule type" value="Genomic_DNA"/>
</dbReference>
<comment type="similarity">
    <text evidence="3 18">Belongs to the complex I subunit 2 family.</text>
</comment>
<feature type="transmembrane region" description="Helical" evidence="18">
    <location>
        <begin position="134"/>
        <end position="158"/>
    </location>
</feature>
<proteinExistence type="inferred from homology"/>
<comment type="function">
    <text evidence="1">Core subunit of the mitochondrial membrane respiratory chain NADH dehydrogenase (Complex I) that is believed to belong to the minimal assembly required for catalysis. Complex I functions in the transfer of electrons from NADH to the respiratory chain. The immediate electron acceptor for the enzyme is believed to be ubiquinone.</text>
</comment>
<evidence type="ECO:0000256" key="9">
    <source>
        <dbReference type="ARBA" id="ARBA00022792"/>
    </source>
</evidence>
<dbReference type="EC" id="7.1.1.2" evidence="4 18"/>
<geneLocation type="mitochondrion" evidence="20"/>
<evidence type="ECO:0000256" key="4">
    <source>
        <dbReference type="ARBA" id="ARBA00012944"/>
    </source>
</evidence>
<dbReference type="PRINTS" id="PR01436">
    <property type="entry name" value="NADHDHGNASE2"/>
</dbReference>
<keyword evidence="7 18" id="KW-0679">Respiratory chain</keyword>
<comment type="function">
    <text evidence="18">Core subunit of the mitochondrial membrane respiratory chain NADH dehydrogenase (Complex I) which catalyzes electron transfer from NADH through the respiratory chain, using ubiquinone as an electron acceptor. Essential for the catalytic activity and assembly of complex I.</text>
</comment>
<keyword evidence="12 18" id="KW-1133">Transmembrane helix</keyword>
<evidence type="ECO:0000256" key="16">
    <source>
        <dbReference type="ARBA" id="ARBA00023136"/>
    </source>
</evidence>
<evidence type="ECO:0000256" key="12">
    <source>
        <dbReference type="ARBA" id="ARBA00022989"/>
    </source>
</evidence>
<dbReference type="AlphaFoldDB" id="A0A3G5FNQ5"/>
<dbReference type="InterPro" id="IPR050175">
    <property type="entry name" value="Complex_I_Subunit_2"/>
</dbReference>
<feature type="transmembrane region" description="Helical" evidence="18">
    <location>
        <begin position="232"/>
        <end position="252"/>
    </location>
</feature>
<dbReference type="PANTHER" id="PTHR46552:SF1">
    <property type="entry name" value="NADH-UBIQUINONE OXIDOREDUCTASE CHAIN 2"/>
    <property type="match status" value="1"/>
</dbReference>
<evidence type="ECO:0000256" key="11">
    <source>
        <dbReference type="ARBA" id="ARBA00022982"/>
    </source>
</evidence>
<feature type="transmembrane region" description="Helical" evidence="18">
    <location>
        <begin position="170"/>
        <end position="187"/>
    </location>
</feature>
<evidence type="ECO:0000256" key="8">
    <source>
        <dbReference type="ARBA" id="ARBA00022692"/>
    </source>
</evidence>
<keyword evidence="14 18" id="KW-0830">Ubiquinone</keyword>
<evidence type="ECO:0000256" key="2">
    <source>
        <dbReference type="ARBA" id="ARBA00004448"/>
    </source>
</evidence>
<protein>
    <recommendedName>
        <fullName evidence="5 18">NADH-ubiquinone oxidoreductase chain 2</fullName>
        <ecNumber evidence="4 18">7.1.1.2</ecNumber>
    </recommendedName>
</protein>
<evidence type="ECO:0000256" key="17">
    <source>
        <dbReference type="ARBA" id="ARBA00049551"/>
    </source>
</evidence>
<evidence type="ECO:0000256" key="13">
    <source>
        <dbReference type="ARBA" id="ARBA00023027"/>
    </source>
</evidence>
<keyword evidence="6" id="KW-0813">Transport</keyword>
<evidence type="ECO:0000256" key="7">
    <source>
        <dbReference type="ARBA" id="ARBA00022660"/>
    </source>
</evidence>
<name>A0A3G5FNQ5_9CUCU</name>
<evidence type="ECO:0000256" key="15">
    <source>
        <dbReference type="ARBA" id="ARBA00023128"/>
    </source>
</evidence>
<evidence type="ECO:0000313" key="20">
    <source>
        <dbReference type="EMBL" id="AYW52259.1"/>
    </source>
</evidence>
<keyword evidence="9 18" id="KW-0999">Mitochondrion inner membrane</keyword>
<organism evidence="20">
    <name type="scientific">Cassidinae sp. ACP-2018</name>
    <dbReference type="NCBI Taxonomy" id="2480630"/>
    <lineage>
        <taxon>Eukaryota</taxon>
        <taxon>Metazoa</taxon>
        <taxon>Ecdysozoa</taxon>
        <taxon>Arthropoda</taxon>
        <taxon>Hexapoda</taxon>
        <taxon>Insecta</taxon>
        <taxon>Pterygota</taxon>
        <taxon>Neoptera</taxon>
        <taxon>Endopterygota</taxon>
        <taxon>Coleoptera</taxon>
        <taxon>Polyphaga</taxon>
        <taxon>Cucujiformia</taxon>
        <taxon>Chrysomeloidea</taxon>
        <taxon>Chrysomelidae</taxon>
        <taxon>Cassidinae</taxon>
    </lineage>
</organism>
<feature type="transmembrane region" description="Helical" evidence="18">
    <location>
        <begin position="308"/>
        <end position="329"/>
    </location>
</feature>
<dbReference type="GO" id="GO:0008137">
    <property type="term" value="F:NADH dehydrogenase (ubiquinone) activity"/>
    <property type="evidence" value="ECO:0007669"/>
    <property type="project" value="UniProtKB-EC"/>
</dbReference>
<keyword evidence="11 18" id="KW-0249">Electron transport</keyword>
<keyword evidence="10 18" id="KW-1278">Translocase</keyword>
<evidence type="ECO:0000256" key="3">
    <source>
        <dbReference type="ARBA" id="ARBA00007012"/>
    </source>
</evidence>
<accession>A0A3G5FNQ5</accession>
<reference evidence="20" key="1">
    <citation type="journal article" date="2015" name="Mol. Biol. Evol.">
        <title>Soup to Tree: The Phylogeny of Beetles Inferred by Mitochondrial Metagenomics of a Bornean Rainforest Sample.</title>
        <authorList>
            <person name="Crampton-Platt A."/>
            <person name="Timmermans M.J."/>
            <person name="Gimmel M.L."/>
            <person name="Kutty S.N."/>
            <person name="Cockerill T.D."/>
            <person name="Vun Khen C."/>
            <person name="Vogler A.P."/>
        </authorList>
    </citation>
    <scope>NUCLEOTIDE SEQUENCE</scope>
</reference>